<name>A0A2L0EI94_SORCE</name>
<proteinExistence type="predicted"/>
<evidence type="ECO:0000313" key="4">
    <source>
        <dbReference type="Proteomes" id="UP000238348"/>
    </source>
</evidence>
<feature type="region of interest" description="Disordered" evidence="1">
    <location>
        <begin position="21"/>
        <end position="55"/>
    </location>
</feature>
<protein>
    <recommendedName>
        <fullName evidence="5">Secreted protein</fullName>
    </recommendedName>
</protein>
<feature type="signal peptide" evidence="2">
    <location>
        <begin position="1"/>
        <end position="19"/>
    </location>
</feature>
<evidence type="ECO:0000256" key="1">
    <source>
        <dbReference type="SAM" id="MobiDB-lite"/>
    </source>
</evidence>
<evidence type="ECO:0000313" key="3">
    <source>
        <dbReference type="EMBL" id="AUX39007.1"/>
    </source>
</evidence>
<evidence type="ECO:0008006" key="5">
    <source>
        <dbReference type="Google" id="ProtNLM"/>
    </source>
</evidence>
<feature type="compositionally biased region" description="Pro residues" evidence="1">
    <location>
        <begin position="34"/>
        <end position="48"/>
    </location>
</feature>
<keyword evidence="2" id="KW-0732">Signal</keyword>
<sequence>MRVFVRLLVALAFPLAACSGPPARGTGGLRGGAPEPPPPPAPDPPQQPAPAATPAAGVRWRLVHHETFDTPFQEPAAWTEDTYGPASPYHVDAFDDDGAFFITRAGETFRQGLRRFRSFRKSFSYGEGGWLTVELYGRDSDRDGVPETGGRFEAAGGKARLVSARHYDGAILRSTRPLPARYRVEVTVSNIDFGGPREGRWRHGGKVNGYDGDELADPWRFSNESTTPLSATFGNGVYFLCITDYARPAPHNNVLIHHHRKVVMDTDNNFGDTGPWSAVWDPATGRPEQDGARYVSMIWLRGDAFGSPWNGNRFTSYTPGGWQDGPIFVDKYLDREAYVFTVERDGRGYAMSAAGTFHHGGRTTYAARRGFREPPVTWHYNQRPDEYEAPRHNETVTFGETFETWPEGSAYPDHFFFGDPHINYYEGTAEFDDLKLYLPEEEGAPEGLP</sequence>
<dbReference type="OrthoDB" id="1089471at2"/>
<evidence type="ECO:0000256" key="2">
    <source>
        <dbReference type="SAM" id="SignalP"/>
    </source>
</evidence>
<reference evidence="3 4" key="1">
    <citation type="submission" date="2015-09" db="EMBL/GenBank/DDBJ databases">
        <title>Sorangium comparison.</title>
        <authorList>
            <person name="Zaburannyi N."/>
            <person name="Bunk B."/>
            <person name="Overmann J."/>
            <person name="Mueller R."/>
        </authorList>
    </citation>
    <scope>NUCLEOTIDE SEQUENCE [LARGE SCALE GENOMIC DNA]</scope>
    <source>
        <strain evidence="3 4">So ce26</strain>
    </source>
</reference>
<dbReference type="Proteomes" id="UP000238348">
    <property type="component" value="Chromosome"/>
</dbReference>
<dbReference type="AlphaFoldDB" id="A0A2L0EI94"/>
<dbReference type="RefSeq" id="WP_104977043.1">
    <property type="nucleotide sequence ID" value="NZ_CP012673.1"/>
</dbReference>
<feature type="chain" id="PRO_5014669104" description="Secreted protein" evidence="2">
    <location>
        <begin position="20"/>
        <end position="449"/>
    </location>
</feature>
<dbReference type="EMBL" id="CP012673">
    <property type="protein sequence ID" value="AUX39007.1"/>
    <property type="molecule type" value="Genomic_DNA"/>
</dbReference>
<organism evidence="3 4">
    <name type="scientific">Sorangium cellulosum</name>
    <name type="common">Polyangium cellulosum</name>
    <dbReference type="NCBI Taxonomy" id="56"/>
    <lineage>
        <taxon>Bacteria</taxon>
        <taxon>Pseudomonadati</taxon>
        <taxon>Myxococcota</taxon>
        <taxon>Polyangia</taxon>
        <taxon>Polyangiales</taxon>
        <taxon>Polyangiaceae</taxon>
        <taxon>Sorangium</taxon>
    </lineage>
</organism>
<accession>A0A2L0EI94</accession>
<gene>
    <name evidence="3" type="ORF">SOCE26_003890</name>
</gene>